<keyword evidence="1" id="KW-0677">Repeat</keyword>
<reference evidence="4" key="1">
    <citation type="submission" date="2021-02" db="EMBL/GenBank/DDBJ databases">
        <authorList>
            <person name="Nowell W R."/>
        </authorList>
    </citation>
    <scope>NUCLEOTIDE SEQUENCE</scope>
</reference>
<feature type="non-terminal residue" evidence="4">
    <location>
        <position position="1"/>
    </location>
</feature>
<dbReference type="Proteomes" id="UP000681722">
    <property type="component" value="Unassembled WGS sequence"/>
</dbReference>
<evidence type="ECO:0000256" key="2">
    <source>
        <dbReference type="ARBA" id="ARBA00022803"/>
    </source>
</evidence>
<evidence type="ECO:0000313" key="5">
    <source>
        <dbReference type="EMBL" id="CAF4427593.1"/>
    </source>
</evidence>
<dbReference type="OrthoDB" id="1658288at2759"/>
<evidence type="ECO:0000313" key="4">
    <source>
        <dbReference type="EMBL" id="CAF1565476.1"/>
    </source>
</evidence>
<accession>A0A815Y4A4</accession>
<dbReference type="EMBL" id="CAJOBC010094743">
    <property type="protein sequence ID" value="CAF4427593.1"/>
    <property type="molecule type" value="Genomic_DNA"/>
</dbReference>
<name>A0A815Y4A4_9BILA</name>
<dbReference type="Pfam" id="PF13424">
    <property type="entry name" value="TPR_12"/>
    <property type="match status" value="2"/>
</dbReference>
<keyword evidence="6" id="KW-1185">Reference proteome</keyword>
<organism evidence="4 6">
    <name type="scientific">Didymodactylos carnosus</name>
    <dbReference type="NCBI Taxonomy" id="1234261"/>
    <lineage>
        <taxon>Eukaryota</taxon>
        <taxon>Metazoa</taxon>
        <taxon>Spiralia</taxon>
        <taxon>Gnathifera</taxon>
        <taxon>Rotifera</taxon>
        <taxon>Eurotatoria</taxon>
        <taxon>Bdelloidea</taxon>
        <taxon>Philodinida</taxon>
        <taxon>Philodinidae</taxon>
        <taxon>Didymodactylos</taxon>
    </lineage>
</organism>
<evidence type="ECO:0000313" key="6">
    <source>
        <dbReference type="Proteomes" id="UP000663829"/>
    </source>
</evidence>
<dbReference type="SUPFAM" id="SSF81901">
    <property type="entry name" value="HCP-like"/>
    <property type="match status" value="1"/>
</dbReference>
<dbReference type="PROSITE" id="PS50005">
    <property type="entry name" value="TPR"/>
    <property type="match status" value="3"/>
</dbReference>
<dbReference type="SMART" id="SM00028">
    <property type="entry name" value="TPR"/>
    <property type="match status" value="5"/>
</dbReference>
<dbReference type="InterPro" id="IPR011990">
    <property type="entry name" value="TPR-like_helical_dom_sf"/>
</dbReference>
<keyword evidence="2 3" id="KW-0802">TPR repeat</keyword>
<dbReference type="PANTHER" id="PTHR45641">
    <property type="entry name" value="TETRATRICOPEPTIDE REPEAT PROTEIN (AFU_ORTHOLOGUE AFUA_6G03870)"/>
    <property type="match status" value="1"/>
</dbReference>
<gene>
    <name evidence="4" type="ORF">GPM918_LOCUS40049</name>
    <name evidence="5" type="ORF">SRO942_LOCUS40967</name>
</gene>
<dbReference type="Pfam" id="PF13181">
    <property type="entry name" value="TPR_8"/>
    <property type="match status" value="1"/>
</dbReference>
<dbReference type="Proteomes" id="UP000663829">
    <property type="component" value="Unassembled WGS sequence"/>
</dbReference>
<evidence type="ECO:0000256" key="1">
    <source>
        <dbReference type="ARBA" id="ARBA00022737"/>
    </source>
</evidence>
<dbReference type="PROSITE" id="PS51996">
    <property type="entry name" value="TR_MART"/>
    <property type="match status" value="1"/>
</dbReference>
<dbReference type="AlphaFoldDB" id="A0A815Y4A4"/>
<comment type="caution">
    <text evidence="4">The sequence shown here is derived from an EMBL/GenBank/DDBJ whole genome shotgun (WGS) entry which is preliminary data.</text>
</comment>
<dbReference type="PANTHER" id="PTHR45641:SF1">
    <property type="entry name" value="AAA+ ATPASE DOMAIN-CONTAINING PROTEIN"/>
    <property type="match status" value="1"/>
</dbReference>
<protein>
    <submittedName>
        <fullName evidence="4">Uncharacterized protein</fullName>
    </submittedName>
</protein>
<dbReference type="EMBL" id="CAJNOQ010028961">
    <property type="protein sequence ID" value="CAF1565476.1"/>
    <property type="molecule type" value="Genomic_DNA"/>
</dbReference>
<feature type="repeat" description="TPR" evidence="3">
    <location>
        <begin position="455"/>
        <end position="488"/>
    </location>
</feature>
<feature type="repeat" description="TPR" evidence="3">
    <location>
        <begin position="328"/>
        <end position="361"/>
    </location>
</feature>
<dbReference type="Gene3D" id="1.25.40.10">
    <property type="entry name" value="Tetratricopeptide repeat domain"/>
    <property type="match status" value="2"/>
</dbReference>
<dbReference type="InterPro" id="IPR019734">
    <property type="entry name" value="TPR_rpt"/>
</dbReference>
<sequence>EIFADQNDMIAKLSKDQVIRAKLDAETLSITIYNSTEKSHTNVDGSFMWSQLYLETLLRMPQRPFAKDELVQICRQHYHGNESELIKLENFHQTYTPNDAVKWYTKDCFIYRSLNKALRVQDIDLLFAFGFMILDIFNQLKLENNRFHYTTGETIIRCYRGQAIAKEELNQVKSNIGHFISMNSFLSTTQDRTVALIFAPTSNEIYEKVLFEIQVDMNLMQTMPFADVAHLSYFDQEKEILFMCGAIFQIKNVINNETEGLWIVQLALCSETSNELKDLFDYQKQRMADTTDLISIGKLLREMGKFDKAKRYYQRFLCELSSNDPNISVCYYGLGVVHDREDNYDEALHYFKKALDFQLTVLFLNDSVFIGKIYGSSGIVYYHKHEYDLALEHFEKSLNILLRTIGQDHGDTALIYTNIGRTYQAQKSYDLALENQSKALAIRLKVLPPDHPRLARSYLFIGDVYGDKQEFQLSLINYKKALKIQQKSLPENYIAIGITFHRIGRMSTNAREYQSALESYILNFILSN</sequence>
<proteinExistence type="predicted"/>
<dbReference type="SUPFAM" id="SSF56399">
    <property type="entry name" value="ADP-ribosylation"/>
    <property type="match status" value="1"/>
</dbReference>
<dbReference type="Gene3D" id="3.90.176.10">
    <property type="entry name" value="Toxin ADP-ribosyltransferase, Chain A, domain 1"/>
    <property type="match status" value="1"/>
</dbReference>
<feature type="repeat" description="TPR" evidence="3">
    <location>
        <begin position="371"/>
        <end position="404"/>
    </location>
</feature>
<evidence type="ECO:0000256" key="3">
    <source>
        <dbReference type="PROSITE-ProRule" id="PRU00339"/>
    </source>
</evidence>